<feature type="transmembrane region" description="Helical" evidence="2">
    <location>
        <begin position="475"/>
        <end position="504"/>
    </location>
</feature>
<feature type="signal peptide" evidence="3">
    <location>
        <begin position="1"/>
        <end position="27"/>
    </location>
</feature>
<feature type="compositionally biased region" description="Polar residues" evidence="1">
    <location>
        <begin position="338"/>
        <end position="358"/>
    </location>
</feature>
<feature type="region of interest" description="Disordered" evidence="1">
    <location>
        <begin position="746"/>
        <end position="765"/>
    </location>
</feature>
<feature type="transmembrane region" description="Helical" evidence="2">
    <location>
        <begin position="718"/>
        <end position="736"/>
    </location>
</feature>
<accession>A0A915ZGP1</accession>
<dbReference type="PANTHER" id="PTHR31145">
    <property type="entry name" value="INTEGRAL MEMBRANE PROTEIN (AFU_ORTHOLOGUE AFUA_7G01610)"/>
    <property type="match status" value="1"/>
</dbReference>
<evidence type="ECO:0000313" key="5">
    <source>
        <dbReference type="EMBL" id="CAB5373943.1"/>
    </source>
</evidence>
<evidence type="ECO:0000256" key="2">
    <source>
        <dbReference type="SAM" id="Phobius"/>
    </source>
</evidence>
<evidence type="ECO:0000259" key="4">
    <source>
        <dbReference type="Pfam" id="PF06011"/>
    </source>
</evidence>
<feature type="domain" description="TRP C-terminal" evidence="4">
    <location>
        <begin position="361"/>
        <end position="744"/>
    </location>
</feature>
<dbReference type="OrthoDB" id="2115177at2759"/>
<dbReference type="GO" id="GO:0055085">
    <property type="term" value="P:transmembrane transport"/>
    <property type="evidence" value="ECO:0007669"/>
    <property type="project" value="TreeGrafter"/>
</dbReference>
<keyword evidence="2" id="KW-0812">Transmembrane</keyword>
<dbReference type="InterPro" id="IPR040241">
    <property type="entry name" value="TRP_Flc/Pkd2-like"/>
</dbReference>
<organism evidence="5 6">
    <name type="scientific">Rhizophagus irregularis</name>
    <dbReference type="NCBI Taxonomy" id="588596"/>
    <lineage>
        <taxon>Eukaryota</taxon>
        <taxon>Fungi</taxon>
        <taxon>Fungi incertae sedis</taxon>
        <taxon>Mucoromycota</taxon>
        <taxon>Glomeromycotina</taxon>
        <taxon>Glomeromycetes</taxon>
        <taxon>Glomerales</taxon>
        <taxon>Glomeraceae</taxon>
        <taxon>Rhizophagus</taxon>
    </lineage>
</organism>
<sequence>MMSRLRRVNLFFYVIILLSFYAIQVLSNPISEKPTPTLQKRQEVITSTTFVTTTDDAKVVTITTYGPQSMKTFSPSKPKNCIGLVKFTNIQLVIMKNTKLINFIVKGKTSMNDLNSATVKTSIYWDNKHTAESISPCPMNNTCEIQYEQSTIIFNYTTSLPEEFLDSELSGRNAYLTLSVVDENGKVLGCVTTSCNGIVTDLIPYLFNIPLICGSVAAVFCIAAKNRKKEHDECEKKHDEQHDGHDSHDRDEIHKKHDGHDSHDRNEIHKNHENHSTQRTHPSSQGELDPENPQSTPYSDPNGNLQPTSQSTPYSDPSGNLQPTSSGNKFPTGASYDPTKSTTPAHTPITQHPPSSNNPPSIYDIIRVAQFFVTTALISLPGIPYGYRDVISKLGWAIGLPSNNVFNISYLSNIADEQVRGGICRMVNFCSNLIKSPVAYNSDSTCADIGQPTPSSKETGLTSFGKLLDAPDYNLFFIAFISFCFTLGVALVIVLLIWLFAWSCKKLQTSLWKKWSFLKKAVDNLHLLILGGFIRALILFYYPITLFAFYQLALIKDCWLFIFLAVICVTFLSLGAMAFCGYKILRPYFFENWDEYKKPTYTIFYSSLYSQYHEEEDKSSNCVWFFVFTTTYDFLRAIIIGLGQRSAIAQIIGLLVTEAIFFFLIVKYKPYKSRMIQWLKTGISIVQFVVVILLIPFFGNTPLVYRIVIDYIMKSMQFILTILIFSITIVTLYIVIRNLINGDKGSKNDEKDDDDDKREIIGDKN</sequence>
<dbReference type="Pfam" id="PF06011">
    <property type="entry name" value="TRP"/>
    <property type="match status" value="1"/>
</dbReference>
<feature type="transmembrane region" description="Helical" evidence="2">
    <location>
        <begin position="622"/>
        <end position="642"/>
    </location>
</feature>
<dbReference type="VEuPathDB" id="FungiDB:RhiirFUN_015133"/>
<feature type="compositionally biased region" description="Polar residues" evidence="1">
    <location>
        <begin position="277"/>
        <end position="329"/>
    </location>
</feature>
<dbReference type="PANTHER" id="PTHR31145:SF6">
    <property type="entry name" value="INTEGRAL MEMBRANE PROTEIN (AFU_ORTHOLOGUE AFUA_7G01610)"/>
    <property type="match status" value="1"/>
</dbReference>
<dbReference type="GO" id="GO:0016020">
    <property type="term" value="C:membrane"/>
    <property type="evidence" value="ECO:0007669"/>
    <property type="project" value="TreeGrafter"/>
</dbReference>
<reference evidence="5" key="1">
    <citation type="submission" date="2020-05" db="EMBL/GenBank/DDBJ databases">
        <authorList>
            <person name="Rincon C."/>
            <person name="Sanders R I."/>
            <person name="Robbins C."/>
            <person name="Chaturvedi A."/>
        </authorList>
    </citation>
    <scope>NUCLEOTIDE SEQUENCE</scope>
    <source>
        <strain evidence="5">CHB12</strain>
    </source>
</reference>
<name>A0A915ZGP1_9GLOM</name>
<feature type="region of interest" description="Disordered" evidence="1">
    <location>
        <begin position="230"/>
        <end position="358"/>
    </location>
</feature>
<feature type="transmembrane region" description="Helical" evidence="2">
    <location>
        <begin position="525"/>
        <end position="553"/>
    </location>
</feature>
<evidence type="ECO:0000256" key="3">
    <source>
        <dbReference type="SAM" id="SignalP"/>
    </source>
</evidence>
<dbReference type="AlphaFoldDB" id="A0A915ZGP1"/>
<keyword evidence="2" id="KW-0472">Membrane</keyword>
<dbReference type="EMBL" id="CAGKOT010000032">
    <property type="protein sequence ID" value="CAB5373943.1"/>
    <property type="molecule type" value="Genomic_DNA"/>
</dbReference>
<feature type="transmembrane region" description="Helical" evidence="2">
    <location>
        <begin position="678"/>
        <end position="698"/>
    </location>
</feature>
<feature type="transmembrane region" description="Helical" evidence="2">
    <location>
        <begin position="559"/>
        <end position="582"/>
    </location>
</feature>
<dbReference type="Proteomes" id="UP000684084">
    <property type="component" value="Unassembled WGS sequence"/>
</dbReference>
<comment type="caution">
    <text evidence="5">The sequence shown here is derived from an EMBL/GenBank/DDBJ whole genome shotgun (WGS) entry which is preliminary data.</text>
</comment>
<gene>
    <name evidence="5" type="ORF">CHRIB12_LOCUS14236</name>
</gene>
<feature type="chain" id="PRO_5037640584" description="TRP C-terminal domain-containing protein" evidence="3">
    <location>
        <begin position="28"/>
        <end position="765"/>
    </location>
</feature>
<keyword evidence="2" id="KW-1133">Transmembrane helix</keyword>
<evidence type="ECO:0000256" key="1">
    <source>
        <dbReference type="SAM" id="MobiDB-lite"/>
    </source>
</evidence>
<evidence type="ECO:0000313" key="6">
    <source>
        <dbReference type="Proteomes" id="UP000684084"/>
    </source>
</evidence>
<protein>
    <recommendedName>
        <fullName evidence="4">TRP C-terminal domain-containing protein</fullName>
    </recommendedName>
</protein>
<keyword evidence="3" id="KW-0732">Signal</keyword>
<proteinExistence type="predicted"/>
<dbReference type="InterPro" id="IPR010308">
    <property type="entry name" value="TRP_C"/>
</dbReference>
<feature type="compositionally biased region" description="Basic and acidic residues" evidence="1">
    <location>
        <begin position="230"/>
        <end position="276"/>
    </location>
</feature>
<feature type="transmembrane region" description="Helical" evidence="2">
    <location>
        <begin position="648"/>
        <end position="666"/>
    </location>
</feature>